<keyword evidence="1" id="KW-0808">Transferase</keyword>
<dbReference type="InterPro" id="IPR012317">
    <property type="entry name" value="Poly(ADP-ribose)pol_cat_dom"/>
</dbReference>
<dbReference type="PROSITE" id="PS51059">
    <property type="entry name" value="PARP_CATALYTIC"/>
    <property type="match status" value="1"/>
</dbReference>
<evidence type="ECO:0000259" key="2">
    <source>
        <dbReference type="PROSITE" id="PS51059"/>
    </source>
</evidence>
<dbReference type="Proteomes" id="UP001329430">
    <property type="component" value="Chromosome 1"/>
</dbReference>
<dbReference type="AlphaFoldDB" id="A0AAN7ZK40"/>
<dbReference type="EC" id="2.4.2.-" evidence="1"/>
<protein>
    <recommendedName>
        <fullName evidence="1">Poly [ADP-ribose] polymerase</fullName>
        <shortName evidence="1">PARP</shortName>
        <ecNumber evidence="1">2.4.2.-</ecNumber>
    </recommendedName>
</protein>
<keyword evidence="1" id="KW-0328">Glycosyltransferase</keyword>
<proteinExistence type="predicted"/>
<accession>A0AAN7ZK40</accession>
<evidence type="ECO:0000313" key="4">
    <source>
        <dbReference type="Proteomes" id="UP001329430"/>
    </source>
</evidence>
<dbReference type="Pfam" id="PF00644">
    <property type="entry name" value="PARP"/>
    <property type="match status" value="1"/>
</dbReference>
<dbReference type="SUPFAM" id="SSF56399">
    <property type="entry name" value="ADP-ribosylation"/>
    <property type="match status" value="1"/>
</dbReference>
<feature type="domain" description="PARP catalytic" evidence="2">
    <location>
        <begin position="9"/>
        <end position="200"/>
    </location>
</feature>
<organism evidence="3 4">
    <name type="scientific">Pyrocoelia pectoralis</name>
    <dbReference type="NCBI Taxonomy" id="417401"/>
    <lineage>
        <taxon>Eukaryota</taxon>
        <taxon>Metazoa</taxon>
        <taxon>Ecdysozoa</taxon>
        <taxon>Arthropoda</taxon>
        <taxon>Hexapoda</taxon>
        <taxon>Insecta</taxon>
        <taxon>Pterygota</taxon>
        <taxon>Neoptera</taxon>
        <taxon>Endopterygota</taxon>
        <taxon>Coleoptera</taxon>
        <taxon>Polyphaga</taxon>
        <taxon>Elateriformia</taxon>
        <taxon>Elateroidea</taxon>
        <taxon>Lampyridae</taxon>
        <taxon>Lampyrinae</taxon>
        <taxon>Pyrocoelia</taxon>
    </lineage>
</organism>
<sequence>MDSIIRNFIPNHWSYDNQSLDDCFLVEIHEYESVYYTLKNKVSGNFNLGVERIMRVENAYLWSQYLLKKEEYLSAGNVNEFELFHDTSESNVDSIVRTNLDWRRASRVKYGHGVSFSPSAAYANRESSRSNGVDRALILAKVLVQNPQTVASYVQLPMKGYDTTVGNCGNVYVKYYDDEFYPEYIIYYRSKEQPRYYRRR</sequence>
<dbReference type="PANTHER" id="PTHR45740">
    <property type="entry name" value="POLY [ADP-RIBOSE] POLYMERASE"/>
    <property type="match status" value="1"/>
</dbReference>
<comment type="caution">
    <text evidence="3">The sequence shown here is derived from an EMBL/GenBank/DDBJ whole genome shotgun (WGS) entry which is preliminary data.</text>
</comment>
<keyword evidence="4" id="KW-1185">Reference proteome</keyword>
<keyword evidence="1" id="KW-0520">NAD</keyword>
<evidence type="ECO:0000313" key="3">
    <source>
        <dbReference type="EMBL" id="KAK5650570.1"/>
    </source>
</evidence>
<name>A0AAN7ZK40_9COLE</name>
<dbReference type="InterPro" id="IPR051712">
    <property type="entry name" value="ARTD-AVP"/>
</dbReference>
<dbReference type="GO" id="GO:1990404">
    <property type="term" value="F:NAD+-protein mono-ADP-ribosyltransferase activity"/>
    <property type="evidence" value="ECO:0007669"/>
    <property type="project" value="TreeGrafter"/>
</dbReference>
<dbReference type="GO" id="GO:0003950">
    <property type="term" value="F:NAD+ poly-ADP-ribosyltransferase activity"/>
    <property type="evidence" value="ECO:0007669"/>
    <property type="project" value="UniProtKB-UniRule"/>
</dbReference>
<dbReference type="PANTHER" id="PTHR45740:SF2">
    <property type="entry name" value="POLY [ADP-RIBOSE] POLYMERASE"/>
    <property type="match status" value="1"/>
</dbReference>
<dbReference type="Gene3D" id="3.90.228.10">
    <property type="match status" value="1"/>
</dbReference>
<evidence type="ECO:0000256" key="1">
    <source>
        <dbReference type="RuleBase" id="RU362114"/>
    </source>
</evidence>
<dbReference type="GO" id="GO:0005634">
    <property type="term" value="C:nucleus"/>
    <property type="evidence" value="ECO:0007669"/>
    <property type="project" value="TreeGrafter"/>
</dbReference>
<reference evidence="3 4" key="1">
    <citation type="journal article" date="2024" name="Insects">
        <title>An Improved Chromosome-Level Genome Assembly of the Firefly Pyrocoelia pectoralis.</title>
        <authorList>
            <person name="Fu X."/>
            <person name="Meyer-Rochow V.B."/>
            <person name="Ballantyne L."/>
            <person name="Zhu X."/>
        </authorList>
    </citation>
    <scope>NUCLEOTIDE SEQUENCE [LARGE SCALE GENOMIC DNA]</scope>
    <source>
        <strain evidence="3">XCY_ONT2</strain>
    </source>
</reference>
<dbReference type="EMBL" id="JAVRBK010000001">
    <property type="protein sequence ID" value="KAK5650570.1"/>
    <property type="molecule type" value="Genomic_DNA"/>
</dbReference>
<gene>
    <name evidence="3" type="ORF">RI129_001599</name>
</gene>